<dbReference type="EMBL" id="JBHSMQ010000005">
    <property type="protein sequence ID" value="MFC5456090.1"/>
    <property type="molecule type" value="Genomic_DNA"/>
</dbReference>
<keyword evidence="3" id="KW-1185">Reference proteome</keyword>
<organism evidence="2 3">
    <name type="scientific">Prosthecobacter fluviatilis</name>
    <dbReference type="NCBI Taxonomy" id="445931"/>
    <lineage>
        <taxon>Bacteria</taxon>
        <taxon>Pseudomonadati</taxon>
        <taxon>Verrucomicrobiota</taxon>
        <taxon>Verrucomicrobiia</taxon>
        <taxon>Verrucomicrobiales</taxon>
        <taxon>Verrucomicrobiaceae</taxon>
        <taxon>Prosthecobacter</taxon>
    </lineage>
</organism>
<dbReference type="Proteomes" id="UP001596052">
    <property type="component" value="Unassembled WGS sequence"/>
</dbReference>
<proteinExistence type="predicted"/>
<protein>
    <submittedName>
        <fullName evidence="2">Uncharacterized protein</fullName>
    </submittedName>
</protein>
<gene>
    <name evidence="2" type="ORF">ACFQDI_14600</name>
</gene>
<accession>A0ABW0KRW0</accession>
<reference evidence="3" key="1">
    <citation type="journal article" date="2019" name="Int. J. Syst. Evol. Microbiol.">
        <title>The Global Catalogue of Microorganisms (GCM) 10K type strain sequencing project: providing services to taxonomists for standard genome sequencing and annotation.</title>
        <authorList>
            <consortium name="The Broad Institute Genomics Platform"/>
            <consortium name="The Broad Institute Genome Sequencing Center for Infectious Disease"/>
            <person name="Wu L."/>
            <person name="Ma J."/>
        </authorList>
    </citation>
    <scope>NUCLEOTIDE SEQUENCE [LARGE SCALE GENOMIC DNA]</scope>
    <source>
        <strain evidence="3">CGMCC 4.1469</strain>
    </source>
</reference>
<name>A0ABW0KRW0_9BACT</name>
<evidence type="ECO:0000313" key="2">
    <source>
        <dbReference type="EMBL" id="MFC5456090.1"/>
    </source>
</evidence>
<comment type="caution">
    <text evidence="2">The sequence shown here is derived from an EMBL/GenBank/DDBJ whole genome shotgun (WGS) entry which is preliminary data.</text>
</comment>
<sequence length="108" mass="11896">MFKILKSLSKSLGGSKSVEAKPVAKEASLLDKVNKGAPVTGKALPPKSPEELCGITPKMPKEEIKARLKMLFRRYNRSASSLDAKLRGEADQMLDAIVQMREKHFGEI</sequence>
<dbReference type="RefSeq" id="WP_377167993.1">
    <property type="nucleotide sequence ID" value="NZ_JBHSMQ010000005.1"/>
</dbReference>
<evidence type="ECO:0000256" key="1">
    <source>
        <dbReference type="SAM" id="MobiDB-lite"/>
    </source>
</evidence>
<feature type="region of interest" description="Disordered" evidence="1">
    <location>
        <begin position="35"/>
        <end position="55"/>
    </location>
</feature>
<evidence type="ECO:0000313" key="3">
    <source>
        <dbReference type="Proteomes" id="UP001596052"/>
    </source>
</evidence>